<reference evidence="2" key="1">
    <citation type="submission" date="2010-11" db="EMBL/GenBank/DDBJ databases">
        <authorList>
            <person name="Genoscope - CEA"/>
        </authorList>
    </citation>
    <scope>NUCLEOTIDE SEQUENCE</scope>
</reference>
<keyword evidence="1" id="KW-1133">Transmembrane helix</keyword>
<dbReference type="GeneID" id="10220634"/>
<feature type="transmembrane region" description="Helical" evidence="1">
    <location>
        <begin position="38"/>
        <end position="55"/>
    </location>
</feature>
<keyword evidence="1" id="KW-0472">Membrane</keyword>
<feature type="transmembrane region" description="Helical" evidence="1">
    <location>
        <begin position="5"/>
        <end position="26"/>
    </location>
</feature>
<dbReference type="EMBL" id="FP885845">
    <property type="protein sequence ID" value="CBJ17520.1"/>
    <property type="molecule type" value="Genomic_DNA"/>
</dbReference>
<evidence type="ECO:0000256" key="1">
    <source>
        <dbReference type="SAM" id="Phobius"/>
    </source>
</evidence>
<accession>E6ZE98</accession>
<dbReference type="EMBL" id="FP885834">
    <property type="protein sequence ID" value="CBJ14113.1"/>
    <property type="molecule type" value="Genomic_DNA"/>
</dbReference>
<geneLocation type="mitochondrion" evidence="2"/>
<sequence>MSEFFLFKCCIFLFFSSFYFLFRFVFQPSRDLMARPPLFFILLTVMGLGWLVWEIKLFRFHVRFLLTGIKSCPHKNDIGARLRWYRRSLLATVRLYCLMRQHHKDKKEVKGREE</sequence>
<name>E6ZE98_BETVM</name>
<keyword evidence="2" id="KW-0496">Mitochondrion</keyword>
<dbReference type="RefSeq" id="YP_004222293.1">
    <property type="nucleotide sequence ID" value="NC_015099.1"/>
</dbReference>
<dbReference type="AlphaFoldDB" id="E6ZE98"/>
<keyword evidence="1" id="KW-0812">Transmembrane</keyword>
<proteinExistence type="predicted"/>
<evidence type="ECO:0000313" key="2">
    <source>
        <dbReference type="EMBL" id="CBJ14113.1"/>
    </source>
</evidence>
<gene>
    <name evidence="2" type="primary">orf114c</name>
</gene>
<protein>
    <submittedName>
        <fullName evidence="2">Uncharacterized protein</fullName>
    </submittedName>
</protein>
<reference evidence="2" key="2">
    <citation type="journal article" date="2011" name="Genome Biol. Evol.">
        <title>Structural and content diversity of mitochondrial genome in beet: a comparative genomic analysis.</title>
        <authorList>
            <person name="Darracq A."/>
            <person name="Varre J.S."/>
            <person name="Marechal-Drouard L."/>
            <person name="Courseaux A."/>
            <person name="Saumitou-Laprade P."/>
            <person name="Oztas S."/>
            <person name="Vacherie B."/>
            <person name="Barbe V.and.Touzet.P."/>
        </authorList>
    </citation>
    <scope>NUCLEOTIDE SEQUENCE</scope>
</reference>
<organism evidence="2">
    <name type="scientific">Beta vulgaris subsp. maritima</name>
    <name type="common">Sea beet</name>
    <name type="synonym">Beta maritima</name>
    <dbReference type="NCBI Taxonomy" id="350892"/>
    <lineage>
        <taxon>Eukaryota</taxon>
        <taxon>Viridiplantae</taxon>
        <taxon>Streptophyta</taxon>
        <taxon>Embryophyta</taxon>
        <taxon>Tracheophyta</taxon>
        <taxon>Spermatophyta</taxon>
        <taxon>Magnoliopsida</taxon>
        <taxon>eudicotyledons</taxon>
        <taxon>Gunneridae</taxon>
        <taxon>Pentapetalae</taxon>
        <taxon>Caryophyllales</taxon>
        <taxon>Chenopodiaceae</taxon>
        <taxon>Betoideae</taxon>
        <taxon>Beta</taxon>
    </lineage>
</organism>